<feature type="compositionally biased region" description="Basic and acidic residues" evidence="1">
    <location>
        <begin position="40"/>
        <end position="54"/>
    </location>
</feature>
<sequence length="159" mass="16403">MATSRPSTVSQAIDGGISAQVNRTEEEGGSPKASSAAGRGEVHLEGTSEEKAEEGPGGQEARGRKSPNVVAWARVGQHPLPRRSTPGSHPRLPQTQKEAPVRGKQAMGTCDASVSENGTQKLSGPPILAMKEFTEDIQADNPGGTGGEGGKAQETPDQP</sequence>
<feature type="compositionally biased region" description="Polar residues" evidence="1">
    <location>
        <begin position="112"/>
        <end position="122"/>
    </location>
</feature>
<organism evidence="2 3">
    <name type="scientific">Chionoecetes opilio</name>
    <name type="common">Atlantic snow crab</name>
    <name type="synonym">Cancer opilio</name>
    <dbReference type="NCBI Taxonomy" id="41210"/>
    <lineage>
        <taxon>Eukaryota</taxon>
        <taxon>Metazoa</taxon>
        <taxon>Ecdysozoa</taxon>
        <taxon>Arthropoda</taxon>
        <taxon>Crustacea</taxon>
        <taxon>Multicrustacea</taxon>
        <taxon>Malacostraca</taxon>
        <taxon>Eumalacostraca</taxon>
        <taxon>Eucarida</taxon>
        <taxon>Decapoda</taxon>
        <taxon>Pleocyemata</taxon>
        <taxon>Brachyura</taxon>
        <taxon>Eubrachyura</taxon>
        <taxon>Majoidea</taxon>
        <taxon>Majidae</taxon>
        <taxon>Chionoecetes</taxon>
    </lineage>
</organism>
<dbReference type="EMBL" id="JACEEZ010019919">
    <property type="protein sequence ID" value="KAG0715198.1"/>
    <property type="molecule type" value="Genomic_DNA"/>
</dbReference>
<feature type="region of interest" description="Disordered" evidence="1">
    <location>
        <begin position="1"/>
        <end position="159"/>
    </location>
</feature>
<proteinExistence type="predicted"/>
<evidence type="ECO:0000313" key="3">
    <source>
        <dbReference type="Proteomes" id="UP000770661"/>
    </source>
</evidence>
<reference evidence="2" key="1">
    <citation type="submission" date="2020-07" db="EMBL/GenBank/DDBJ databases">
        <title>The High-quality genome of the commercially important snow crab, Chionoecetes opilio.</title>
        <authorList>
            <person name="Jeong J.-H."/>
            <person name="Ryu S."/>
        </authorList>
    </citation>
    <scope>NUCLEOTIDE SEQUENCE</scope>
    <source>
        <strain evidence="2">MADBK_172401_WGS</strain>
        <tissue evidence="2">Digestive gland</tissue>
    </source>
</reference>
<feature type="compositionally biased region" description="Polar residues" evidence="1">
    <location>
        <begin position="1"/>
        <end position="11"/>
    </location>
</feature>
<name>A0A8J4XWU0_CHIOP</name>
<comment type="caution">
    <text evidence="2">The sequence shown here is derived from an EMBL/GenBank/DDBJ whole genome shotgun (WGS) entry which is preliminary data.</text>
</comment>
<dbReference type="Proteomes" id="UP000770661">
    <property type="component" value="Unassembled WGS sequence"/>
</dbReference>
<dbReference type="AlphaFoldDB" id="A0A8J4XWU0"/>
<protein>
    <submittedName>
        <fullName evidence="2">Uncharacterized protein</fullName>
    </submittedName>
</protein>
<gene>
    <name evidence="2" type="ORF">GWK47_012483</name>
</gene>
<evidence type="ECO:0000313" key="2">
    <source>
        <dbReference type="EMBL" id="KAG0715198.1"/>
    </source>
</evidence>
<accession>A0A8J4XWU0</accession>
<keyword evidence="3" id="KW-1185">Reference proteome</keyword>
<evidence type="ECO:0000256" key="1">
    <source>
        <dbReference type="SAM" id="MobiDB-lite"/>
    </source>
</evidence>